<organism evidence="2 3">
    <name type="scientific">[Bacteroides] pectinophilus ATCC 43243</name>
    <dbReference type="NCBI Taxonomy" id="483218"/>
    <lineage>
        <taxon>Bacteria</taxon>
        <taxon>Bacillati</taxon>
        <taxon>Bacillota</taxon>
        <taxon>Clostridia</taxon>
        <taxon>Eubacteriales</taxon>
    </lineage>
</organism>
<dbReference type="PANTHER" id="PTHR30024:SF46">
    <property type="entry name" value="ABC TRANSPORTER, SUBSTRATE-BINDING LIPOPROTEIN"/>
    <property type="match status" value="1"/>
</dbReference>
<dbReference type="InterPro" id="IPR027024">
    <property type="entry name" value="UCP027386_ABC_sbc_TM0202"/>
</dbReference>
<sequence>MFTRAYSTYGTEYDAPDFKMRKYQHKGMETIMKKTFRKLLCTAMAAIMCMSVMSGCGQKNAQSNENSEQQGQPDAVQQTEAYTKQDITVAALKGPTAIGMAQIMKNAKEGKAENNYTFRIAGTADEFTADLIKGDVQIAALPCNAAATLANKTNGKIQVMGINTLGVLYILDTGNSVQNIWDLKGRKIYATGKGTTPEYTLRYLLKSADIDPDVDVTIEFKSEPSEVAAIMASGDNEVIAMLPQPYVTTVVTQNTNTNVRIALDVTEEWEKLAGKDSTVVTGVVAVNAEFAKNNPQAVAKFMEEYRKSTDYVNSNIDGAAQIMEDEGIFKAAIAKKAIPYCNITFITGKEMKTKITGYLSVLNSQNPASIGGAMPNDNFYYITD</sequence>
<dbReference type="AlphaFoldDB" id="B7AQG5"/>
<comment type="caution">
    <text evidence="2">The sequence shown here is derived from an EMBL/GenBank/DDBJ whole genome shotgun (WGS) entry which is preliminary data.</text>
</comment>
<evidence type="ECO:0000256" key="1">
    <source>
        <dbReference type="SAM" id="MobiDB-lite"/>
    </source>
</evidence>
<dbReference type="Proteomes" id="UP000003136">
    <property type="component" value="Unassembled WGS sequence"/>
</dbReference>
<reference evidence="2 3" key="2">
    <citation type="submission" date="2008-11" db="EMBL/GenBank/DDBJ databases">
        <authorList>
            <person name="Fulton L."/>
            <person name="Clifton S."/>
            <person name="Fulton B."/>
            <person name="Xu J."/>
            <person name="Minx P."/>
            <person name="Pepin K.H."/>
            <person name="Johnson M."/>
            <person name="Bhonagiri V."/>
            <person name="Nash W.E."/>
            <person name="Mardis E.R."/>
            <person name="Wilson R.K."/>
        </authorList>
    </citation>
    <scope>NUCLEOTIDE SEQUENCE [LARGE SCALE GENOMIC DNA]</scope>
    <source>
        <strain evidence="2 3">ATCC 43243</strain>
    </source>
</reference>
<accession>B7AQG5</accession>
<dbReference type="STRING" id="483218.BACPEC_00922"/>
<dbReference type="Pfam" id="PF12974">
    <property type="entry name" value="Phosphonate-bd"/>
    <property type="match status" value="1"/>
</dbReference>
<dbReference type="PIRSF" id="PIRSF027386">
    <property type="entry name" value="UCP027386_ABC_sbc_TM0202"/>
    <property type="match status" value="1"/>
</dbReference>
<feature type="region of interest" description="Disordered" evidence="1">
    <location>
        <begin position="59"/>
        <end position="78"/>
    </location>
</feature>
<dbReference type="HOGENOM" id="CLU_062584_0_0_9"/>
<evidence type="ECO:0000313" key="3">
    <source>
        <dbReference type="Proteomes" id="UP000003136"/>
    </source>
</evidence>
<keyword evidence="3" id="KW-1185">Reference proteome</keyword>
<proteinExistence type="predicted"/>
<evidence type="ECO:0000313" key="2">
    <source>
        <dbReference type="EMBL" id="EEC57937.1"/>
    </source>
</evidence>
<dbReference type="Gene3D" id="3.40.190.10">
    <property type="entry name" value="Periplasmic binding protein-like II"/>
    <property type="match status" value="2"/>
</dbReference>
<reference evidence="2 3" key="1">
    <citation type="submission" date="2008-11" db="EMBL/GenBank/DDBJ databases">
        <title>Draft genome sequence of Bacteroides pectinophilus (ATCC 43243).</title>
        <authorList>
            <person name="Sudarsanam P."/>
            <person name="Ley R."/>
            <person name="Guruge J."/>
            <person name="Turnbaugh P.J."/>
            <person name="Mahowald M."/>
            <person name="Liep D."/>
            <person name="Gordon J."/>
        </authorList>
    </citation>
    <scope>NUCLEOTIDE SEQUENCE [LARGE SCALE GENOMIC DNA]</scope>
    <source>
        <strain evidence="2 3">ATCC 43243</strain>
    </source>
</reference>
<protein>
    <submittedName>
        <fullName evidence="2">Uncharacterized protein</fullName>
    </submittedName>
</protein>
<dbReference type="eggNOG" id="COG0715">
    <property type="taxonomic scope" value="Bacteria"/>
</dbReference>
<name>B7AQG5_9FIRM</name>
<dbReference type="EMBL" id="ABVQ01000035">
    <property type="protein sequence ID" value="EEC57937.1"/>
    <property type="molecule type" value="Genomic_DNA"/>
</dbReference>
<dbReference type="SUPFAM" id="SSF53850">
    <property type="entry name" value="Periplasmic binding protein-like II"/>
    <property type="match status" value="1"/>
</dbReference>
<gene>
    <name evidence="2" type="ORF">BACPEC_00922</name>
</gene>
<dbReference type="PANTHER" id="PTHR30024">
    <property type="entry name" value="ALIPHATIC SULFONATES-BINDING PROTEIN-RELATED"/>
    <property type="match status" value="1"/>
</dbReference>